<dbReference type="InterPro" id="IPR036249">
    <property type="entry name" value="Thioredoxin-like_sf"/>
</dbReference>
<dbReference type="Pfam" id="PF03960">
    <property type="entry name" value="ArsC"/>
    <property type="match status" value="1"/>
</dbReference>
<comment type="caution">
    <text evidence="2">The sequence shown here is derived from an EMBL/GenBank/DDBJ whole genome shotgun (WGS) entry which is preliminary data.</text>
</comment>
<accession>A0A6V7R7F0</accession>
<protein>
    <submittedName>
        <fullName evidence="2">Regulatory protein MgsR</fullName>
    </submittedName>
</protein>
<dbReference type="PANTHER" id="PTHR30041">
    <property type="entry name" value="ARSENATE REDUCTASE"/>
    <property type="match status" value="1"/>
</dbReference>
<reference evidence="2 3" key="1">
    <citation type="submission" date="2020-07" db="EMBL/GenBank/DDBJ databases">
        <authorList>
            <person name="Criscuolo A."/>
        </authorList>
    </citation>
    <scope>NUCLEOTIDE SEQUENCE [LARGE SCALE GENOMIC DNA]</scope>
    <source>
        <strain evidence="3">CIP 111030</strain>
    </source>
</reference>
<gene>
    <name evidence="2" type="primary">mgsR</name>
    <name evidence="2" type="ORF">JEOSCH030_00416</name>
</gene>
<evidence type="ECO:0000313" key="3">
    <source>
        <dbReference type="Proteomes" id="UP000521032"/>
    </source>
</evidence>
<dbReference type="RefSeq" id="WP_186085315.1">
    <property type="nucleotide sequence ID" value="NZ_BMDB01000001.1"/>
</dbReference>
<organism evidence="2 3">
    <name type="scientific">Phocicoccus schoeneichii</name>
    <dbReference type="NCBI Taxonomy" id="1812261"/>
    <lineage>
        <taxon>Bacteria</taxon>
        <taxon>Bacillati</taxon>
        <taxon>Bacillota</taxon>
        <taxon>Bacilli</taxon>
        <taxon>Bacillales</taxon>
        <taxon>Salinicoccaceae</taxon>
        <taxon>Phocicoccus</taxon>
    </lineage>
</organism>
<evidence type="ECO:0000256" key="1">
    <source>
        <dbReference type="PROSITE-ProRule" id="PRU01282"/>
    </source>
</evidence>
<dbReference type="PANTHER" id="PTHR30041:SF8">
    <property type="entry name" value="PROTEIN YFFB"/>
    <property type="match status" value="1"/>
</dbReference>
<dbReference type="SUPFAM" id="SSF52833">
    <property type="entry name" value="Thioredoxin-like"/>
    <property type="match status" value="1"/>
</dbReference>
<keyword evidence="3" id="KW-1185">Reference proteome</keyword>
<dbReference type="PROSITE" id="PS51353">
    <property type="entry name" value="ARSC"/>
    <property type="match status" value="1"/>
</dbReference>
<name>A0A6V7R7F0_9BACL</name>
<sequence length="118" mass="13500">MITVYEYPKCTTCRKTKKFLEEAGVEFEAVDMVTTPPSVEVLDGLVKQSGRNVDEFFNSRGNAFKELNLKEALGDLTYDEKLDLLSKDGMLIKRPMVDYEAGVFLGFKEDEYKEKLQL</sequence>
<dbReference type="PROSITE" id="PS51354">
    <property type="entry name" value="GLUTAREDOXIN_2"/>
    <property type="match status" value="1"/>
</dbReference>
<proteinExistence type="inferred from homology"/>
<dbReference type="EMBL" id="CAJEWE010000006">
    <property type="protein sequence ID" value="CAD2072772.1"/>
    <property type="molecule type" value="Genomic_DNA"/>
</dbReference>
<evidence type="ECO:0000313" key="2">
    <source>
        <dbReference type="EMBL" id="CAD2072772.1"/>
    </source>
</evidence>
<dbReference type="Gene3D" id="3.40.30.10">
    <property type="entry name" value="Glutaredoxin"/>
    <property type="match status" value="1"/>
</dbReference>
<dbReference type="Proteomes" id="UP000521032">
    <property type="component" value="Unassembled WGS sequence"/>
</dbReference>
<dbReference type="InterPro" id="IPR006504">
    <property type="entry name" value="Tscrpt_reg_Spx/MgsR"/>
</dbReference>
<dbReference type="InterPro" id="IPR006660">
    <property type="entry name" value="Arsenate_reductase-like"/>
</dbReference>
<dbReference type="AlphaFoldDB" id="A0A6V7R7F0"/>
<dbReference type="NCBIfam" id="TIGR01617">
    <property type="entry name" value="arsC_related"/>
    <property type="match status" value="1"/>
</dbReference>
<comment type="similarity">
    <text evidence="1">Belongs to the ArsC family.</text>
</comment>